<dbReference type="PROSITE" id="PS50928">
    <property type="entry name" value="ABC_TM1"/>
    <property type="match status" value="1"/>
</dbReference>
<feature type="transmembrane region" description="Helical" evidence="7">
    <location>
        <begin position="180"/>
        <end position="205"/>
    </location>
</feature>
<keyword evidence="3" id="KW-1003">Cell membrane</keyword>
<dbReference type="Pfam" id="PF00528">
    <property type="entry name" value="BPD_transp_1"/>
    <property type="match status" value="1"/>
</dbReference>
<evidence type="ECO:0000313" key="9">
    <source>
        <dbReference type="EMBL" id="PWJ75604.1"/>
    </source>
</evidence>
<sequence>MIKKIGRLVLEIVSIALGLLYIMPVLMVLLNMFKPLGKIIVNPFTLPESLFLDNISYVIQNMHYFTVLKNTLIIAVGVVLISVLVSSMAGWMLTRDNSRMSKIITVLLLSSMLVPFQTFMIPIAKLASALHINDTTWGYMWIQITLYAPMGIFMYEGFAKNVPISLEEAARLDGASTVNTFFRIVFPLMKPITSSIAVLYALWIWNDYALASIMLSSQSKKTLTIAIYSFFSIHSNRWDYALTALAFSIIPIAALYIVMQKYVVAGVTAGAVKG</sequence>
<comment type="subcellular location">
    <subcellularLocation>
        <location evidence="1 7">Cell membrane</location>
        <topology evidence="1 7">Multi-pass membrane protein</topology>
    </subcellularLocation>
</comment>
<dbReference type="EMBL" id="QGGY01000006">
    <property type="protein sequence ID" value="PWJ75604.1"/>
    <property type="molecule type" value="Genomic_DNA"/>
</dbReference>
<feature type="domain" description="ABC transmembrane type-1" evidence="8">
    <location>
        <begin position="68"/>
        <end position="259"/>
    </location>
</feature>
<dbReference type="AlphaFoldDB" id="A0AB73T490"/>
<evidence type="ECO:0000259" key="8">
    <source>
        <dbReference type="PROSITE" id="PS50928"/>
    </source>
</evidence>
<dbReference type="RefSeq" id="WP_109626536.1">
    <property type="nucleotide sequence ID" value="NZ_CABJAT010000006.1"/>
</dbReference>
<dbReference type="Gene3D" id="1.10.3720.10">
    <property type="entry name" value="MetI-like"/>
    <property type="match status" value="1"/>
</dbReference>
<comment type="similarity">
    <text evidence="7">Belongs to the binding-protein-dependent transport system permease family.</text>
</comment>
<evidence type="ECO:0000256" key="7">
    <source>
        <dbReference type="RuleBase" id="RU363032"/>
    </source>
</evidence>
<gene>
    <name evidence="9" type="ORF">C7383_106174</name>
</gene>
<keyword evidence="2 7" id="KW-0813">Transport</keyword>
<dbReference type="CDD" id="cd06261">
    <property type="entry name" value="TM_PBP2"/>
    <property type="match status" value="1"/>
</dbReference>
<dbReference type="PANTHER" id="PTHR43744">
    <property type="entry name" value="ABC TRANSPORTER PERMEASE PROTEIN MG189-RELATED-RELATED"/>
    <property type="match status" value="1"/>
</dbReference>
<evidence type="ECO:0000256" key="1">
    <source>
        <dbReference type="ARBA" id="ARBA00004651"/>
    </source>
</evidence>
<dbReference type="SUPFAM" id="SSF161098">
    <property type="entry name" value="MetI-like"/>
    <property type="match status" value="1"/>
</dbReference>
<proteinExistence type="inferred from homology"/>
<accession>A0AB73T490</accession>
<feature type="transmembrane region" description="Helical" evidence="7">
    <location>
        <begin position="240"/>
        <end position="258"/>
    </location>
</feature>
<dbReference type="InterPro" id="IPR035906">
    <property type="entry name" value="MetI-like_sf"/>
</dbReference>
<evidence type="ECO:0000256" key="6">
    <source>
        <dbReference type="ARBA" id="ARBA00023136"/>
    </source>
</evidence>
<feature type="transmembrane region" description="Helical" evidence="7">
    <location>
        <begin position="72"/>
        <end position="94"/>
    </location>
</feature>
<comment type="caution">
    <text evidence="9">The sequence shown here is derived from an EMBL/GenBank/DDBJ whole genome shotgun (WGS) entry which is preliminary data.</text>
</comment>
<evidence type="ECO:0000256" key="4">
    <source>
        <dbReference type="ARBA" id="ARBA00022692"/>
    </source>
</evidence>
<evidence type="ECO:0000313" key="10">
    <source>
        <dbReference type="Proteomes" id="UP000245412"/>
    </source>
</evidence>
<feature type="transmembrane region" description="Helical" evidence="7">
    <location>
        <begin position="106"/>
        <end position="127"/>
    </location>
</feature>
<feature type="transmembrane region" description="Helical" evidence="7">
    <location>
        <begin position="12"/>
        <end position="33"/>
    </location>
</feature>
<dbReference type="PANTHER" id="PTHR43744:SF12">
    <property type="entry name" value="ABC TRANSPORTER PERMEASE PROTEIN MG189-RELATED"/>
    <property type="match status" value="1"/>
</dbReference>
<protein>
    <submittedName>
        <fullName evidence="9">Raffinose/stachyose/melibiose transport system permease protein</fullName>
    </submittedName>
</protein>
<dbReference type="Proteomes" id="UP000245412">
    <property type="component" value="Unassembled WGS sequence"/>
</dbReference>
<dbReference type="GO" id="GO:0005886">
    <property type="term" value="C:plasma membrane"/>
    <property type="evidence" value="ECO:0007669"/>
    <property type="project" value="UniProtKB-SubCell"/>
</dbReference>
<keyword evidence="5 7" id="KW-1133">Transmembrane helix</keyword>
<name>A0AB73T490_9FIRM</name>
<evidence type="ECO:0000256" key="5">
    <source>
        <dbReference type="ARBA" id="ARBA00022989"/>
    </source>
</evidence>
<evidence type="ECO:0000256" key="2">
    <source>
        <dbReference type="ARBA" id="ARBA00022448"/>
    </source>
</evidence>
<keyword evidence="6 7" id="KW-0472">Membrane</keyword>
<keyword evidence="10" id="KW-1185">Reference proteome</keyword>
<keyword evidence="4 7" id="KW-0812">Transmembrane</keyword>
<feature type="transmembrane region" description="Helical" evidence="7">
    <location>
        <begin position="139"/>
        <end position="159"/>
    </location>
</feature>
<dbReference type="InterPro" id="IPR000515">
    <property type="entry name" value="MetI-like"/>
</dbReference>
<evidence type="ECO:0000256" key="3">
    <source>
        <dbReference type="ARBA" id="ARBA00022475"/>
    </source>
</evidence>
<dbReference type="GO" id="GO:0055085">
    <property type="term" value="P:transmembrane transport"/>
    <property type="evidence" value="ECO:0007669"/>
    <property type="project" value="InterPro"/>
</dbReference>
<reference evidence="9 10" key="1">
    <citation type="submission" date="2018-05" db="EMBL/GenBank/DDBJ databases">
        <authorList>
            <person name="Goeker M."/>
            <person name="Huntemann M."/>
            <person name="Clum A."/>
            <person name="Pillay M."/>
            <person name="Palaniappan K."/>
            <person name="Varghese N."/>
            <person name="Mikhailova N."/>
            <person name="Stamatis D."/>
            <person name="Reddy T."/>
            <person name="Daum C."/>
            <person name="Shapiro N."/>
            <person name="Ivanova N."/>
            <person name="Kyrpides N."/>
            <person name="Woyke T."/>
        </authorList>
    </citation>
    <scope>NUCLEOTIDE SEQUENCE [LARGE SCALE GENOMIC DNA]</scope>
    <source>
        <strain evidence="9 10">DSM 26524</strain>
    </source>
</reference>
<organism evidence="9 10">
    <name type="scientific">Murimonas intestini</name>
    <dbReference type="NCBI Taxonomy" id="1337051"/>
    <lineage>
        <taxon>Bacteria</taxon>
        <taxon>Bacillati</taxon>
        <taxon>Bacillota</taxon>
        <taxon>Clostridia</taxon>
        <taxon>Lachnospirales</taxon>
        <taxon>Lachnospiraceae</taxon>
        <taxon>Murimonas</taxon>
    </lineage>
</organism>